<evidence type="ECO:0000313" key="7">
    <source>
        <dbReference type="Proteomes" id="UP000006365"/>
    </source>
</evidence>
<evidence type="ECO:0008006" key="8">
    <source>
        <dbReference type="Google" id="ProtNLM"/>
    </source>
</evidence>
<dbReference type="KEGG" id="dpr:Despr_3322"/>
<dbReference type="GO" id="GO:0005886">
    <property type="term" value="C:plasma membrane"/>
    <property type="evidence" value="ECO:0007669"/>
    <property type="project" value="InterPro"/>
</dbReference>
<dbReference type="InterPro" id="IPR026265">
    <property type="entry name" value="LptC"/>
</dbReference>
<dbReference type="NCBIfam" id="TIGR04409">
    <property type="entry name" value="LptC_YrbK"/>
    <property type="match status" value="1"/>
</dbReference>
<evidence type="ECO:0000256" key="3">
    <source>
        <dbReference type="ARBA" id="ARBA00022692"/>
    </source>
</evidence>
<accession>A0A7U4DQS5</accession>
<keyword evidence="4" id="KW-1133">Transmembrane helix</keyword>
<dbReference type="GO" id="GO:0030288">
    <property type="term" value="C:outer membrane-bounded periplasmic space"/>
    <property type="evidence" value="ECO:0007669"/>
    <property type="project" value="TreeGrafter"/>
</dbReference>
<dbReference type="RefSeq" id="WP_015725973.1">
    <property type="nucleotide sequence ID" value="NC_014972.1"/>
</dbReference>
<dbReference type="GO" id="GO:0017089">
    <property type="term" value="F:glycolipid transfer activity"/>
    <property type="evidence" value="ECO:0007669"/>
    <property type="project" value="TreeGrafter"/>
</dbReference>
<keyword evidence="2" id="KW-0997">Cell inner membrane</keyword>
<dbReference type="Proteomes" id="UP000006365">
    <property type="component" value="Chromosome"/>
</dbReference>
<reference evidence="6 7" key="1">
    <citation type="journal article" date="2011" name="Stand. Genomic Sci.">
        <title>Complete genome sequence of Desulfobulbus propionicus type strain (1pr3).</title>
        <authorList>
            <person name="Pagani I."/>
            <person name="Lapidus A."/>
            <person name="Nolan M."/>
            <person name="Lucas S."/>
            <person name="Hammon N."/>
            <person name="Deshpande S."/>
            <person name="Cheng J.F."/>
            <person name="Chertkov O."/>
            <person name="Davenport K."/>
            <person name="Tapia R."/>
            <person name="Han C."/>
            <person name="Goodwin L."/>
            <person name="Pitluck S."/>
            <person name="Liolios K."/>
            <person name="Mavromatis K."/>
            <person name="Ivanova N."/>
            <person name="Mikhailova N."/>
            <person name="Pati A."/>
            <person name="Chen A."/>
            <person name="Palaniappan K."/>
            <person name="Land M."/>
            <person name="Hauser L."/>
            <person name="Chang Y.J."/>
            <person name="Jeffries C.D."/>
            <person name="Detter J.C."/>
            <person name="Brambilla E."/>
            <person name="Kannan K.P."/>
            <person name="Djao O.D."/>
            <person name="Rohde M."/>
            <person name="Pukall R."/>
            <person name="Spring S."/>
            <person name="Goker M."/>
            <person name="Sikorski J."/>
            <person name="Woyke T."/>
            <person name="Bristow J."/>
            <person name="Eisen J.A."/>
            <person name="Markowitz V."/>
            <person name="Hugenholtz P."/>
            <person name="Kyrpides N.C."/>
            <person name="Klenk H.P."/>
        </authorList>
    </citation>
    <scope>NUCLEOTIDE SEQUENCE [LARGE SCALE GENOMIC DNA]</scope>
    <source>
        <strain evidence="7">ATCC 33891 / DSM 2032 / 1pr3</strain>
    </source>
</reference>
<dbReference type="EMBL" id="CP002364">
    <property type="protein sequence ID" value="ADW19449.1"/>
    <property type="molecule type" value="Genomic_DNA"/>
</dbReference>
<evidence type="ECO:0000313" key="6">
    <source>
        <dbReference type="EMBL" id="ADW19449.1"/>
    </source>
</evidence>
<protein>
    <recommendedName>
        <fullName evidence="8">LPS export ABC transporter periplasmic protein LptC</fullName>
    </recommendedName>
</protein>
<dbReference type="PANTHER" id="PTHR37481">
    <property type="entry name" value="LIPOPOLYSACCHARIDE EXPORT SYSTEM PROTEIN LPTC"/>
    <property type="match status" value="1"/>
</dbReference>
<sequence>MIRNPRNLLWLLPLLLLVTSPAWKPPLSAFLEPRGGYNPKLAQPEEDTPIQNFVMDRVAITMTTNGMEEWQIDAERAFTGERDHEIKMEEVSAMYIGTEKEPINIESRRGAYLINDRHLILTDHVKVSKPTKNQVMLSERLEYDDATKMLVSPGKVTILAPKMRLDAGRMDYDFSTEGYDFGNRVKVNL</sequence>
<dbReference type="GO" id="GO:0015221">
    <property type="term" value="F:lipopolysaccharide transmembrane transporter activity"/>
    <property type="evidence" value="ECO:0007669"/>
    <property type="project" value="InterPro"/>
</dbReference>
<gene>
    <name evidence="6" type="ordered locus">Despr_3322</name>
</gene>
<keyword evidence="5" id="KW-0472">Membrane</keyword>
<keyword evidence="1" id="KW-1003">Cell membrane</keyword>
<dbReference type="AlphaFoldDB" id="A0A7U4DQS5"/>
<evidence type="ECO:0000256" key="5">
    <source>
        <dbReference type="ARBA" id="ARBA00023136"/>
    </source>
</evidence>
<dbReference type="InterPro" id="IPR052363">
    <property type="entry name" value="LPS_export_LptC"/>
</dbReference>
<keyword evidence="3" id="KW-0812">Transmembrane</keyword>
<name>A0A7U4DQS5_DESPD</name>
<evidence type="ECO:0000256" key="1">
    <source>
        <dbReference type="ARBA" id="ARBA00022475"/>
    </source>
</evidence>
<dbReference type="PANTHER" id="PTHR37481:SF1">
    <property type="entry name" value="LIPOPOLYSACCHARIDE EXPORT SYSTEM PROTEIN LPTC"/>
    <property type="match status" value="1"/>
</dbReference>
<dbReference type="InterPro" id="IPR010664">
    <property type="entry name" value="LipoPS_assembly_LptC-rel"/>
</dbReference>
<keyword evidence="7" id="KW-1185">Reference proteome</keyword>
<organism evidence="6 7">
    <name type="scientific">Desulfobulbus propionicus (strain ATCC 33891 / DSM 2032 / VKM B-1956 / 1pr3)</name>
    <dbReference type="NCBI Taxonomy" id="577650"/>
    <lineage>
        <taxon>Bacteria</taxon>
        <taxon>Pseudomonadati</taxon>
        <taxon>Thermodesulfobacteriota</taxon>
        <taxon>Desulfobulbia</taxon>
        <taxon>Desulfobulbales</taxon>
        <taxon>Desulfobulbaceae</taxon>
        <taxon>Desulfobulbus</taxon>
    </lineage>
</organism>
<evidence type="ECO:0000256" key="2">
    <source>
        <dbReference type="ARBA" id="ARBA00022519"/>
    </source>
</evidence>
<dbReference type="Gene3D" id="2.60.450.10">
    <property type="entry name" value="Lipopolysaccharide (LPS) transport protein A like domain"/>
    <property type="match status" value="1"/>
</dbReference>
<dbReference type="Pfam" id="PF06835">
    <property type="entry name" value="LptC"/>
    <property type="match status" value="1"/>
</dbReference>
<evidence type="ECO:0000256" key="4">
    <source>
        <dbReference type="ARBA" id="ARBA00022989"/>
    </source>
</evidence>
<proteinExistence type="predicted"/>